<evidence type="ECO:0000313" key="1">
    <source>
        <dbReference type="EMBL" id="KAK4027427.1"/>
    </source>
</evidence>
<organism evidence="1 2">
    <name type="scientific">Daphnia magna</name>
    <dbReference type="NCBI Taxonomy" id="35525"/>
    <lineage>
        <taxon>Eukaryota</taxon>
        <taxon>Metazoa</taxon>
        <taxon>Ecdysozoa</taxon>
        <taxon>Arthropoda</taxon>
        <taxon>Crustacea</taxon>
        <taxon>Branchiopoda</taxon>
        <taxon>Diplostraca</taxon>
        <taxon>Cladocera</taxon>
        <taxon>Anomopoda</taxon>
        <taxon>Daphniidae</taxon>
        <taxon>Daphnia</taxon>
    </lineage>
</organism>
<reference evidence="1 2" key="1">
    <citation type="journal article" date="2023" name="Nucleic Acids Res.">
        <title>The hologenome of Daphnia magna reveals possible DNA methylation and microbiome-mediated evolution of the host genome.</title>
        <authorList>
            <person name="Chaturvedi A."/>
            <person name="Li X."/>
            <person name="Dhandapani V."/>
            <person name="Marshall H."/>
            <person name="Kissane S."/>
            <person name="Cuenca-Cambronero M."/>
            <person name="Asole G."/>
            <person name="Calvet F."/>
            <person name="Ruiz-Romero M."/>
            <person name="Marangio P."/>
            <person name="Guigo R."/>
            <person name="Rago D."/>
            <person name="Mirbahai L."/>
            <person name="Eastwood N."/>
            <person name="Colbourne J.K."/>
            <person name="Zhou J."/>
            <person name="Mallon E."/>
            <person name="Orsini L."/>
        </authorList>
    </citation>
    <scope>NUCLEOTIDE SEQUENCE [LARGE SCALE GENOMIC DNA]</scope>
    <source>
        <strain evidence="1">LRV0_1</strain>
    </source>
</reference>
<protein>
    <submittedName>
        <fullName evidence="1">Uncharacterized protein</fullName>
    </submittedName>
</protein>
<name>A0ABR0AQM4_9CRUS</name>
<dbReference type="EMBL" id="JAOYFB010000038">
    <property type="protein sequence ID" value="KAK4027427.1"/>
    <property type="molecule type" value="Genomic_DNA"/>
</dbReference>
<sequence>MCAEPPANLTDFIVEIQRLEQIIGVEQQSKLDGWGVLNVDSSGKVSSTETAVGICLALRYAVTLVIWKDIWLDTAQTYRILTNAQRRRETRRLAHLGRVGKISLTSGPHSTSISHTVIKE</sequence>
<keyword evidence="2" id="KW-1185">Reference proteome</keyword>
<proteinExistence type="predicted"/>
<accession>A0ABR0AQM4</accession>
<comment type="caution">
    <text evidence="1">The sequence shown here is derived from an EMBL/GenBank/DDBJ whole genome shotgun (WGS) entry which is preliminary data.</text>
</comment>
<evidence type="ECO:0000313" key="2">
    <source>
        <dbReference type="Proteomes" id="UP001234178"/>
    </source>
</evidence>
<gene>
    <name evidence="1" type="ORF">OUZ56_016473</name>
</gene>
<dbReference type="Proteomes" id="UP001234178">
    <property type="component" value="Unassembled WGS sequence"/>
</dbReference>